<organism evidence="2">
    <name type="scientific">Fagus sylvatica</name>
    <name type="common">Beechnut</name>
    <dbReference type="NCBI Taxonomy" id="28930"/>
    <lineage>
        <taxon>Eukaryota</taxon>
        <taxon>Viridiplantae</taxon>
        <taxon>Streptophyta</taxon>
        <taxon>Embryophyta</taxon>
        <taxon>Tracheophyta</taxon>
        <taxon>Spermatophyta</taxon>
        <taxon>Magnoliopsida</taxon>
        <taxon>eudicotyledons</taxon>
        <taxon>Gunneridae</taxon>
        <taxon>Pentapetalae</taxon>
        <taxon>rosids</taxon>
        <taxon>fabids</taxon>
        <taxon>Fagales</taxon>
        <taxon>Fagaceae</taxon>
        <taxon>Fagus</taxon>
    </lineage>
</organism>
<evidence type="ECO:0000313" key="2">
    <source>
        <dbReference type="EMBL" id="SPD28335.1"/>
    </source>
</evidence>
<keyword evidence="1" id="KW-1133">Transmembrane helix</keyword>
<evidence type="ECO:0000256" key="1">
    <source>
        <dbReference type="SAM" id="Phobius"/>
    </source>
</evidence>
<keyword evidence="1" id="KW-0472">Membrane</keyword>
<dbReference type="EMBL" id="OIVN01006226">
    <property type="protein sequence ID" value="SPD28335.1"/>
    <property type="molecule type" value="Genomic_DNA"/>
</dbReference>
<protein>
    <submittedName>
        <fullName evidence="2">Uncharacterized protein</fullName>
    </submittedName>
</protein>
<keyword evidence="1" id="KW-0812">Transmembrane</keyword>
<sequence length="77" mass="8467">MASATIYATVPAVVVAAGIYFFDKNHYKPKEHQGGVQASIQNMVTKTKEEVKRIGMPKLAPQFDGLHCFETLVGRSN</sequence>
<dbReference type="AlphaFoldDB" id="A0A2N9IVE6"/>
<gene>
    <name evidence="2" type="ORF">FSB_LOCUS56217</name>
</gene>
<name>A0A2N9IVE6_FAGSY</name>
<proteinExistence type="predicted"/>
<feature type="transmembrane region" description="Helical" evidence="1">
    <location>
        <begin position="6"/>
        <end position="22"/>
    </location>
</feature>
<accession>A0A2N9IVE6</accession>
<reference evidence="2" key="1">
    <citation type="submission" date="2018-02" db="EMBL/GenBank/DDBJ databases">
        <authorList>
            <person name="Cohen D.B."/>
            <person name="Kent A.D."/>
        </authorList>
    </citation>
    <scope>NUCLEOTIDE SEQUENCE</scope>
</reference>